<comment type="caution">
    <text evidence="2">The sequence shown here is derived from an EMBL/GenBank/DDBJ whole genome shotgun (WGS) entry which is preliminary data.</text>
</comment>
<dbReference type="SUPFAM" id="SSF47473">
    <property type="entry name" value="EF-hand"/>
    <property type="match status" value="1"/>
</dbReference>
<evidence type="ECO:0000313" key="3">
    <source>
        <dbReference type="Proteomes" id="UP001553843"/>
    </source>
</evidence>
<reference evidence="2 3" key="1">
    <citation type="submission" date="2024-06" db="EMBL/GenBank/DDBJ databases">
        <title>The Natural Products Discovery Center: Release of the First 8490 Sequenced Strains for Exploring Actinobacteria Biosynthetic Diversity.</title>
        <authorList>
            <person name="Kalkreuter E."/>
            <person name="Kautsar S.A."/>
            <person name="Yang D."/>
            <person name="Bader C.D."/>
            <person name="Teijaro C.N."/>
            <person name="Fluegel L."/>
            <person name="Davis C.M."/>
            <person name="Simpson J.R."/>
            <person name="Lauterbach L."/>
            <person name="Steele A.D."/>
            <person name="Gui C."/>
            <person name="Meng S."/>
            <person name="Li G."/>
            <person name="Viehrig K."/>
            <person name="Ye F."/>
            <person name="Su P."/>
            <person name="Kiefer A.F."/>
            <person name="Nichols A."/>
            <person name="Cepeda A.J."/>
            <person name="Yan W."/>
            <person name="Fan B."/>
            <person name="Jiang Y."/>
            <person name="Adhikari A."/>
            <person name="Zheng C.-J."/>
            <person name="Schuster L."/>
            <person name="Cowan T.M."/>
            <person name="Smanski M.J."/>
            <person name="Chevrette M.G."/>
            <person name="De Carvalho L.P.S."/>
            <person name="Shen B."/>
        </authorList>
    </citation>
    <scope>NUCLEOTIDE SEQUENCE [LARGE SCALE GENOMIC DNA]</scope>
    <source>
        <strain evidence="2 3">NPDC047833</strain>
    </source>
</reference>
<gene>
    <name evidence="2" type="ORF">AB0887_07425</name>
</gene>
<dbReference type="Gene3D" id="1.10.238.10">
    <property type="entry name" value="EF-hand"/>
    <property type="match status" value="1"/>
</dbReference>
<dbReference type="InterPro" id="IPR018247">
    <property type="entry name" value="EF_Hand_1_Ca_BS"/>
</dbReference>
<dbReference type="Pfam" id="PF13499">
    <property type="entry name" value="EF-hand_7"/>
    <property type="match status" value="1"/>
</dbReference>
<dbReference type="EMBL" id="JBEYRS010000002">
    <property type="protein sequence ID" value="MEW2361790.1"/>
    <property type="molecule type" value="Genomic_DNA"/>
</dbReference>
<evidence type="ECO:0000313" key="2">
    <source>
        <dbReference type="EMBL" id="MEW2361790.1"/>
    </source>
</evidence>
<sequence>MTTTADPIAIKLDRLFDVADTNADGYVEWADHERTVDRLLAAYKIGKSDRRAQTLRVAYQMYWMELLRHADGEDRLSRDQYHLACRFAAVDTSRFNLVEGLPHALFDVMDTDGDDSIGQAEFKQYLEAWAIADPTALEAFAKLDTDGDGFISRHEFIRAVREFFHSPDLDAPGSLIFGAVGT</sequence>
<dbReference type="PROSITE" id="PS00018">
    <property type="entry name" value="EF_HAND_1"/>
    <property type="match status" value="1"/>
</dbReference>
<dbReference type="Proteomes" id="UP001553843">
    <property type="component" value="Unassembled WGS sequence"/>
</dbReference>
<name>A0ABV3LQQ6_9ACTN</name>
<dbReference type="SMART" id="SM00054">
    <property type="entry name" value="EFh"/>
    <property type="match status" value="3"/>
</dbReference>
<protein>
    <submittedName>
        <fullName evidence="2">EF-hand domain-containing protein</fullName>
    </submittedName>
</protein>
<feature type="domain" description="EF-hand" evidence="1">
    <location>
        <begin position="131"/>
        <end position="166"/>
    </location>
</feature>
<evidence type="ECO:0000259" key="1">
    <source>
        <dbReference type="PROSITE" id="PS50222"/>
    </source>
</evidence>
<dbReference type="PROSITE" id="PS50222">
    <property type="entry name" value="EF_HAND_2"/>
    <property type="match status" value="1"/>
</dbReference>
<accession>A0ABV3LQQ6</accession>
<dbReference type="InterPro" id="IPR011992">
    <property type="entry name" value="EF-hand-dom_pair"/>
</dbReference>
<dbReference type="RefSeq" id="WP_359775643.1">
    <property type="nucleotide sequence ID" value="NZ_JBEYRR010000002.1"/>
</dbReference>
<proteinExistence type="predicted"/>
<keyword evidence="3" id="KW-1185">Reference proteome</keyword>
<dbReference type="Pfam" id="PF13202">
    <property type="entry name" value="EF-hand_5"/>
    <property type="match status" value="1"/>
</dbReference>
<organism evidence="2 3">
    <name type="scientific">Streptomyces huasconensis</name>
    <dbReference type="NCBI Taxonomy" id="1854574"/>
    <lineage>
        <taxon>Bacteria</taxon>
        <taxon>Bacillati</taxon>
        <taxon>Actinomycetota</taxon>
        <taxon>Actinomycetes</taxon>
        <taxon>Kitasatosporales</taxon>
        <taxon>Streptomycetaceae</taxon>
        <taxon>Streptomyces</taxon>
    </lineage>
</organism>
<dbReference type="InterPro" id="IPR002048">
    <property type="entry name" value="EF_hand_dom"/>
</dbReference>
<dbReference type="CDD" id="cd00051">
    <property type="entry name" value="EFh"/>
    <property type="match status" value="1"/>
</dbReference>